<dbReference type="PANTHER" id="PTHR30570">
    <property type="entry name" value="PERIPLASMIC PHOSPHATE BINDING COMPONENT OF PHOSPHATE ABC TRANSPORTER"/>
    <property type="match status" value="1"/>
</dbReference>
<dbReference type="Proteomes" id="UP000285232">
    <property type="component" value="Unassembled WGS sequence"/>
</dbReference>
<dbReference type="Gene3D" id="3.40.190.10">
    <property type="entry name" value="Periplasmic binding protein-like II"/>
    <property type="match status" value="2"/>
</dbReference>
<keyword evidence="4" id="KW-1185">Reference proteome</keyword>
<comment type="caution">
    <text evidence="3">The sequence shown here is derived from an EMBL/GenBank/DDBJ whole genome shotgun (WGS) entry which is preliminary data.</text>
</comment>
<sequence>MKKITLAAVALAATALTSGCGDNKVGGGDSRDSIHAVGSSTVFPFARRVSEIFSRENPDLPAPSIESTGSGGGIALFCAGVGPSTPDFVNASRRMKASEFATCQENGVEEIAEIQVGMDGIAIASAQGGIDMDLTPEIIYRALAANPYGEEQTAQNWSDVDPSLPNEPILVYGPPTTSGTRDAFNELIMLAGCESNEEFAATEEADEDAFERTCTEIRSDGKFVDQGEQDNLIVQKIAGNPNTVGVFGYSYLDENSDQVQGLTINGVEPTYDNIASFEYPGARPLYVYVKKAHIGIIPGLEEFLATWVANWGEGGSLSQIGLVTNRGEVMEAMTSATTELPNLTAEQLQ</sequence>
<proteinExistence type="predicted"/>
<dbReference type="EMBL" id="RAHX01000001">
    <property type="protein sequence ID" value="RJY08382.1"/>
    <property type="molecule type" value="Genomic_DNA"/>
</dbReference>
<gene>
    <name evidence="3" type="ORF">D6201_02520</name>
</gene>
<reference evidence="3 4" key="1">
    <citation type="journal article" date="2017" name="Int. J. Syst. Evol. Microbiol.">
        <title>Erythrobacter aquimixticola sp. nov., isolated from the junction between the ocean and a freshwater spring.</title>
        <authorList>
            <person name="Park S."/>
            <person name="Jung Y.T."/>
            <person name="Choi S.J."/>
            <person name="Yoon J.H."/>
        </authorList>
    </citation>
    <scope>NUCLEOTIDE SEQUENCE [LARGE SCALE GENOMIC DNA]</scope>
    <source>
        <strain evidence="3 4">JSSK-14</strain>
    </source>
</reference>
<dbReference type="RefSeq" id="WP_120047269.1">
    <property type="nucleotide sequence ID" value="NZ_RAHX01000001.1"/>
</dbReference>
<dbReference type="PROSITE" id="PS51257">
    <property type="entry name" value="PROKAR_LIPOPROTEIN"/>
    <property type="match status" value="1"/>
</dbReference>
<evidence type="ECO:0000256" key="1">
    <source>
        <dbReference type="ARBA" id="ARBA00022729"/>
    </source>
</evidence>
<keyword evidence="1" id="KW-0732">Signal</keyword>
<dbReference type="OrthoDB" id="9790048at2"/>
<evidence type="ECO:0000313" key="4">
    <source>
        <dbReference type="Proteomes" id="UP000285232"/>
    </source>
</evidence>
<feature type="domain" description="PBP" evidence="2">
    <location>
        <begin position="27"/>
        <end position="305"/>
    </location>
</feature>
<dbReference type="InterPro" id="IPR050811">
    <property type="entry name" value="Phosphate_ABC_transporter"/>
</dbReference>
<name>A0A419RRF3_9SPHN</name>
<dbReference type="AlphaFoldDB" id="A0A419RRF3"/>
<dbReference type="PANTHER" id="PTHR30570:SF1">
    <property type="entry name" value="PHOSPHATE-BINDING PROTEIN PSTS"/>
    <property type="match status" value="1"/>
</dbReference>
<dbReference type="Pfam" id="PF12849">
    <property type="entry name" value="PBP_like_2"/>
    <property type="match status" value="1"/>
</dbReference>
<evidence type="ECO:0000259" key="2">
    <source>
        <dbReference type="Pfam" id="PF12849"/>
    </source>
</evidence>
<protein>
    <submittedName>
        <fullName evidence="3">Phosphate ABC transporter substrate-binding protein</fullName>
    </submittedName>
</protein>
<dbReference type="SUPFAM" id="SSF53850">
    <property type="entry name" value="Periplasmic binding protein-like II"/>
    <property type="match status" value="1"/>
</dbReference>
<accession>A0A419RRF3</accession>
<organism evidence="3 4">
    <name type="scientific">Aurantiacibacter aquimixticola</name>
    <dbReference type="NCBI Taxonomy" id="1958945"/>
    <lineage>
        <taxon>Bacteria</taxon>
        <taxon>Pseudomonadati</taxon>
        <taxon>Pseudomonadota</taxon>
        <taxon>Alphaproteobacteria</taxon>
        <taxon>Sphingomonadales</taxon>
        <taxon>Erythrobacteraceae</taxon>
        <taxon>Aurantiacibacter</taxon>
    </lineage>
</organism>
<dbReference type="InterPro" id="IPR024370">
    <property type="entry name" value="PBP_domain"/>
</dbReference>
<evidence type="ECO:0000313" key="3">
    <source>
        <dbReference type="EMBL" id="RJY08382.1"/>
    </source>
</evidence>